<feature type="compositionally biased region" description="Acidic residues" evidence="5">
    <location>
        <begin position="444"/>
        <end position="460"/>
    </location>
</feature>
<dbReference type="CDD" id="cd16568">
    <property type="entry name" value="RING-HC_ScPSH1-like"/>
    <property type="match status" value="1"/>
</dbReference>
<dbReference type="GO" id="GO:0008270">
    <property type="term" value="F:zinc ion binding"/>
    <property type="evidence" value="ECO:0007669"/>
    <property type="project" value="UniProtKB-KW"/>
</dbReference>
<gene>
    <name evidence="7" type="ORF">Slin15195_G111230</name>
</gene>
<evidence type="ECO:0000256" key="1">
    <source>
        <dbReference type="ARBA" id="ARBA00022723"/>
    </source>
</evidence>
<keyword evidence="2 4" id="KW-0863">Zinc-finger</keyword>
<feature type="compositionally biased region" description="Acidic residues" evidence="5">
    <location>
        <begin position="379"/>
        <end position="388"/>
    </location>
</feature>
<evidence type="ECO:0000256" key="3">
    <source>
        <dbReference type="ARBA" id="ARBA00022833"/>
    </source>
</evidence>
<dbReference type="EMBL" id="CP099427">
    <property type="protein sequence ID" value="USW57804.1"/>
    <property type="molecule type" value="Genomic_DNA"/>
</dbReference>
<evidence type="ECO:0000256" key="5">
    <source>
        <dbReference type="SAM" id="MobiDB-lite"/>
    </source>
</evidence>
<feature type="compositionally biased region" description="Basic residues" evidence="5">
    <location>
        <begin position="14"/>
        <end position="23"/>
    </location>
</feature>
<keyword evidence="1" id="KW-0479">Metal-binding</keyword>
<feature type="compositionally biased region" description="Basic and acidic residues" evidence="5">
    <location>
        <begin position="297"/>
        <end position="324"/>
    </location>
</feature>
<reference evidence="7" key="1">
    <citation type="submission" date="2022-06" db="EMBL/GenBank/DDBJ databases">
        <title>Complete genome sequences of two strains of the flax pathogen Septoria linicola.</title>
        <authorList>
            <person name="Lapalu N."/>
            <person name="Simon A."/>
            <person name="Demenou B."/>
            <person name="Paumier D."/>
            <person name="Guillot M.-P."/>
            <person name="Gout L."/>
            <person name="Valade R."/>
        </authorList>
    </citation>
    <scope>NUCLEOTIDE SEQUENCE</scope>
    <source>
        <strain evidence="7">SE15195</strain>
    </source>
</reference>
<dbReference type="PANTHER" id="PTHR23327">
    <property type="entry name" value="RING FINGER PROTEIN 127"/>
    <property type="match status" value="1"/>
</dbReference>
<feature type="domain" description="RING-type" evidence="6">
    <location>
        <begin position="99"/>
        <end position="137"/>
    </location>
</feature>
<evidence type="ECO:0000259" key="6">
    <source>
        <dbReference type="PROSITE" id="PS50089"/>
    </source>
</evidence>
<organism evidence="7 8">
    <name type="scientific">Septoria linicola</name>
    <dbReference type="NCBI Taxonomy" id="215465"/>
    <lineage>
        <taxon>Eukaryota</taxon>
        <taxon>Fungi</taxon>
        <taxon>Dikarya</taxon>
        <taxon>Ascomycota</taxon>
        <taxon>Pezizomycotina</taxon>
        <taxon>Dothideomycetes</taxon>
        <taxon>Dothideomycetidae</taxon>
        <taxon>Mycosphaerellales</taxon>
        <taxon>Mycosphaerellaceae</taxon>
        <taxon>Septoria</taxon>
    </lineage>
</organism>
<evidence type="ECO:0000313" key="8">
    <source>
        <dbReference type="Proteomes" id="UP001056384"/>
    </source>
</evidence>
<keyword evidence="3" id="KW-0862">Zinc</keyword>
<dbReference type="SMART" id="SM00184">
    <property type="entry name" value="RING"/>
    <property type="match status" value="1"/>
</dbReference>
<dbReference type="Proteomes" id="UP001056384">
    <property type="component" value="Chromosome 10"/>
</dbReference>
<proteinExistence type="predicted"/>
<dbReference type="Gene3D" id="3.30.40.10">
    <property type="entry name" value="Zinc/RING finger domain, C3HC4 (zinc finger)"/>
    <property type="match status" value="1"/>
</dbReference>
<sequence length="561" mass="62187">MSGNEGYSAAEGRSRKRMKTSRTGRRDVSNGSASPIMAFKSETPIKVEAGLSGGVVLPKMEPEEQQQNGQHVHNGTCHHEQSLHTIHADMDAMRQLITCKMCYRFLYEPYGLSCGHTYCYSCLAQWMGNSKTCPDCRARVTQQPTPTFVIREMVRVFVAKSELLPDGETSEEHEKMAREEAEIIAKDKANQDTDTGGLFRGRFTKGSRFHPVPAFRDEGDGVWRCPSCMIEVEDGRCRHCNMRVHVDGETDNDSTLTDSDDEIDGSLQDMDHDHDVDLGLDIGGAFGSEGFGDGSSDIDHDFYDHPVHNLDGGPPDHHMHHIFDSEDDSDESGGSMDGFIDEDVHYDDDATIDESDNEAESTPARPSASQQRRRPVLSDSDDDEDAEEMTGPQRRVVPHYQRFDDTSSAIASRTSDGEDESDDNEPISSNNQRHARRLRTITIDSDDEGDSSDAPPEEGQVDFSNYQAFSPAHTDDSNPVNLISDDDAPVRDSRQDESGGYDGARDSENEDSSFDDDDDDTTTGLGTSTAAQPYDYYDDEEDGEEQESDDSDEPSMTNGWA</sequence>
<dbReference type="InterPro" id="IPR017907">
    <property type="entry name" value="Znf_RING_CS"/>
</dbReference>
<dbReference type="PROSITE" id="PS00518">
    <property type="entry name" value="ZF_RING_1"/>
    <property type="match status" value="1"/>
</dbReference>
<evidence type="ECO:0000256" key="4">
    <source>
        <dbReference type="PROSITE-ProRule" id="PRU00175"/>
    </source>
</evidence>
<feature type="compositionally biased region" description="Basic and acidic residues" evidence="5">
    <location>
        <begin position="488"/>
        <end position="507"/>
    </location>
</feature>
<name>A0A9Q9AZ23_9PEZI</name>
<dbReference type="InterPro" id="IPR013083">
    <property type="entry name" value="Znf_RING/FYVE/PHD"/>
</dbReference>
<evidence type="ECO:0000313" key="7">
    <source>
        <dbReference type="EMBL" id="USW57804.1"/>
    </source>
</evidence>
<dbReference type="SUPFAM" id="SSF57850">
    <property type="entry name" value="RING/U-box"/>
    <property type="match status" value="1"/>
</dbReference>
<feature type="compositionally biased region" description="Acidic residues" evidence="5">
    <location>
        <begin position="508"/>
        <end position="521"/>
    </location>
</feature>
<keyword evidence="8" id="KW-1185">Reference proteome</keyword>
<protein>
    <submittedName>
        <fullName evidence="7">Zinc finger, RING-type</fullName>
    </submittedName>
</protein>
<dbReference type="PROSITE" id="PS50089">
    <property type="entry name" value="ZF_RING_2"/>
    <property type="match status" value="1"/>
</dbReference>
<feature type="compositionally biased region" description="Acidic residues" evidence="5">
    <location>
        <begin position="536"/>
        <end position="553"/>
    </location>
</feature>
<feature type="region of interest" description="Disordered" evidence="5">
    <location>
        <begin position="291"/>
        <end position="561"/>
    </location>
</feature>
<feature type="region of interest" description="Disordered" evidence="5">
    <location>
        <begin position="1"/>
        <end position="34"/>
    </location>
</feature>
<dbReference type="AlphaFoldDB" id="A0A9Q9AZ23"/>
<dbReference type="InterPro" id="IPR001841">
    <property type="entry name" value="Znf_RING"/>
</dbReference>
<feature type="compositionally biased region" description="Acidic residues" evidence="5">
    <location>
        <begin position="339"/>
        <end position="359"/>
    </location>
</feature>
<accession>A0A9Q9AZ23</accession>
<evidence type="ECO:0000256" key="2">
    <source>
        <dbReference type="ARBA" id="ARBA00022771"/>
    </source>
</evidence>
<dbReference type="Pfam" id="PF13923">
    <property type="entry name" value="zf-C3HC4_2"/>
    <property type="match status" value="1"/>
</dbReference>